<evidence type="ECO:0000256" key="1">
    <source>
        <dbReference type="ARBA" id="ARBA00022801"/>
    </source>
</evidence>
<comment type="catalytic activity">
    <reaction evidence="4">
        <text>3-O-(N-acetyl-beta-D-glucosaminyl)-L-seryl-[protein] + H2O = N-acetyl-D-glucosamine + L-seryl-[protein]</text>
        <dbReference type="Rhea" id="RHEA:48876"/>
        <dbReference type="Rhea" id="RHEA-COMP:9863"/>
        <dbReference type="Rhea" id="RHEA-COMP:12251"/>
        <dbReference type="ChEBI" id="CHEBI:15377"/>
        <dbReference type="ChEBI" id="CHEBI:29999"/>
        <dbReference type="ChEBI" id="CHEBI:90838"/>
        <dbReference type="ChEBI" id="CHEBI:506227"/>
        <dbReference type="EC" id="3.2.1.169"/>
    </reaction>
</comment>
<reference evidence="9 10" key="1">
    <citation type="journal article" date="2017" name="Gigascience">
        <title>Draft genome of the honey bee ectoparasitic mite, Tropilaelaps mercedesae, is shaped by the parasitic life history.</title>
        <authorList>
            <person name="Dong X."/>
            <person name="Armstrong S.D."/>
            <person name="Xia D."/>
            <person name="Makepeace B.L."/>
            <person name="Darby A.C."/>
            <person name="Kadowaki T."/>
        </authorList>
    </citation>
    <scope>NUCLEOTIDE SEQUENCE [LARGE SCALE GENOMIC DNA]</scope>
    <source>
        <strain evidence="9">Wuxi-XJTLU</strain>
    </source>
</reference>
<dbReference type="AlphaFoldDB" id="A0A1V9Y0U1"/>
<evidence type="ECO:0000256" key="4">
    <source>
        <dbReference type="ARBA" id="ARBA00050933"/>
    </source>
</evidence>
<evidence type="ECO:0000256" key="6">
    <source>
        <dbReference type="ARBA" id="ARBA00066938"/>
    </source>
</evidence>
<dbReference type="GO" id="GO:0102571">
    <property type="term" value="F:[protein]-3-O-(N-acetyl-D-glucosaminyl)-L-serine/L-threonine O-N-acetyl-alpha-D-glucosaminase activity"/>
    <property type="evidence" value="ECO:0007669"/>
    <property type="project" value="UniProtKB-EC"/>
</dbReference>
<comment type="caution">
    <text evidence="9">The sequence shown here is derived from an EMBL/GenBank/DDBJ whole genome shotgun (WGS) entry which is preliminary data.</text>
</comment>
<dbReference type="GO" id="GO:0016231">
    <property type="term" value="F:beta-N-acetylglucosaminidase activity"/>
    <property type="evidence" value="ECO:0007669"/>
    <property type="project" value="TreeGrafter"/>
</dbReference>
<accession>A0A1V9Y0U1</accession>
<dbReference type="GO" id="GO:0009100">
    <property type="term" value="P:glycoprotein metabolic process"/>
    <property type="evidence" value="ECO:0007669"/>
    <property type="project" value="TreeGrafter"/>
</dbReference>
<dbReference type="FunFam" id="3.20.20.80:FF:000009">
    <property type="entry name" value="O-GlcNAcase BT_4395"/>
    <property type="match status" value="1"/>
</dbReference>
<dbReference type="EMBL" id="MNPL01001224">
    <property type="protein sequence ID" value="OQR79349.1"/>
    <property type="molecule type" value="Genomic_DNA"/>
</dbReference>
<dbReference type="OrthoDB" id="9975416at2759"/>
<dbReference type="Proteomes" id="UP000192247">
    <property type="component" value="Unassembled WGS sequence"/>
</dbReference>
<dbReference type="InterPro" id="IPR011496">
    <property type="entry name" value="O-GlcNAcase_cat"/>
</dbReference>
<dbReference type="PANTHER" id="PTHR13170">
    <property type="entry name" value="O-GLCNACASE"/>
    <property type="match status" value="1"/>
</dbReference>
<evidence type="ECO:0000256" key="5">
    <source>
        <dbReference type="ARBA" id="ARBA00052136"/>
    </source>
</evidence>
<dbReference type="SUPFAM" id="SSF51445">
    <property type="entry name" value="(Trans)glycosidases"/>
    <property type="match status" value="1"/>
</dbReference>
<keyword evidence="1" id="KW-0378">Hydrolase</keyword>
<dbReference type="STRING" id="418985.A0A1V9Y0U1"/>
<dbReference type="InterPro" id="IPR017853">
    <property type="entry name" value="GH"/>
</dbReference>
<protein>
    <recommendedName>
        <fullName evidence="6">protein O-GlcNAcase</fullName>
        <ecNumber evidence="6">3.2.1.169</ecNumber>
    </recommendedName>
    <alternativeName>
        <fullName evidence="3">Beta-N-acetylhexosaminidase</fullName>
    </alternativeName>
    <alternativeName>
        <fullName evidence="7">Beta-hexosaminidase</fullName>
    </alternativeName>
</protein>
<evidence type="ECO:0000259" key="8">
    <source>
        <dbReference type="PROSITE" id="PS52009"/>
    </source>
</evidence>
<dbReference type="PROSITE" id="PS52009">
    <property type="entry name" value="GH84"/>
    <property type="match status" value="1"/>
</dbReference>
<dbReference type="EC" id="3.2.1.169" evidence="6"/>
<evidence type="ECO:0000313" key="10">
    <source>
        <dbReference type="Proteomes" id="UP000192247"/>
    </source>
</evidence>
<dbReference type="InParanoid" id="A0A1V9Y0U1"/>
<evidence type="ECO:0000256" key="3">
    <source>
        <dbReference type="ARBA" id="ARBA00030512"/>
    </source>
</evidence>
<gene>
    <name evidence="9" type="ORF">BIW11_02570</name>
</gene>
<name>A0A1V9Y0U1_9ACAR</name>
<evidence type="ECO:0000256" key="2">
    <source>
        <dbReference type="ARBA" id="ARBA00023295"/>
    </source>
</evidence>
<dbReference type="InterPro" id="IPR051822">
    <property type="entry name" value="Glycosyl_Hydrolase_84"/>
</dbReference>
<dbReference type="Pfam" id="PF07555">
    <property type="entry name" value="NAGidase"/>
    <property type="match status" value="1"/>
</dbReference>
<keyword evidence="10" id="KW-1185">Reference proteome</keyword>
<organism evidence="9 10">
    <name type="scientific">Tropilaelaps mercedesae</name>
    <dbReference type="NCBI Taxonomy" id="418985"/>
    <lineage>
        <taxon>Eukaryota</taxon>
        <taxon>Metazoa</taxon>
        <taxon>Ecdysozoa</taxon>
        <taxon>Arthropoda</taxon>
        <taxon>Chelicerata</taxon>
        <taxon>Arachnida</taxon>
        <taxon>Acari</taxon>
        <taxon>Parasitiformes</taxon>
        <taxon>Mesostigmata</taxon>
        <taxon>Gamasina</taxon>
        <taxon>Dermanyssoidea</taxon>
        <taxon>Laelapidae</taxon>
        <taxon>Tropilaelaps</taxon>
    </lineage>
</organism>
<keyword evidence="2" id="KW-0326">Glycosidase</keyword>
<sequence>MLFWIAGFYGRPWTAEQRKDLFIKMHCWQLNTFMYAPKDDAKHRAQWREPYTVEEAEELQALATAARENEIDFYYAISPGLDIIYSNAKEVATLKRKLEQIASFGVTAFAILFDDIEPEIGAADKEVFETFAQAQVAITNEMFQALGQPKFIFCPTEYCASRAMPNVQGSEYLLTIGQKLLQGIDIMWTGNKVISKNITLKSIQELQDILRRPPLIWDNLHANDYDHKRVFLGPYSGRSTRLIPHLRGVLTNPNCEYEANFIAIHTLAQWSRCTSDACKSGGTSCLGGTRGTLSTASPLPVDFPEDEVPSRLPAHSYHPRRALQEAIQEWLPEFNDTTKSAYGRVINTDTLLPLNTTTG</sequence>
<dbReference type="PANTHER" id="PTHR13170:SF16">
    <property type="entry name" value="PROTEIN O-GLCNACASE"/>
    <property type="match status" value="1"/>
</dbReference>
<proteinExistence type="predicted"/>
<dbReference type="Gene3D" id="3.20.20.80">
    <property type="entry name" value="Glycosidases"/>
    <property type="match status" value="1"/>
</dbReference>
<evidence type="ECO:0000313" key="9">
    <source>
        <dbReference type="EMBL" id="OQR79349.1"/>
    </source>
</evidence>
<feature type="domain" description="GH84" evidence="8">
    <location>
        <begin position="1"/>
        <end position="275"/>
    </location>
</feature>
<comment type="catalytic activity">
    <reaction evidence="5">
        <text>3-O-(N-acetyl-beta-D-glucosaminyl)-L-threonyl-[protein] + H2O = L-threonyl-[protein] + N-acetyl-D-glucosamine</text>
        <dbReference type="Rhea" id="RHEA:48892"/>
        <dbReference type="Rhea" id="RHEA-COMP:11060"/>
        <dbReference type="Rhea" id="RHEA-COMP:12252"/>
        <dbReference type="ChEBI" id="CHEBI:15377"/>
        <dbReference type="ChEBI" id="CHEBI:30013"/>
        <dbReference type="ChEBI" id="CHEBI:90840"/>
        <dbReference type="ChEBI" id="CHEBI:506227"/>
        <dbReference type="EC" id="3.2.1.169"/>
    </reaction>
</comment>
<evidence type="ECO:0000256" key="7">
    <source>
        <dbReference type="ARBA" id="ARBA00076634"/>
    </source>
</evidence>